<feature type="coiled-coil region" evidence="2">
    <location>
        <begin position="187"/>
        <end position="214"/>
    </location>
</feature>
<dbReference type="InterPro" id="IPR038989">
    <property type="entry name" value="UbiJ"/>
</dbReference>
<organism evidence="4 5">
    <name type="scientific">Coralloluteibacterium thermophilum</name>
    <dbReference type="NCBI Taxonomy" id="2707049"/>
    <lineage>
        <taxon>Bacteria</taxon>
        <taxon>Pseudomonadati</taxon>
        <taxon>Pseudomonadota</taxon>
        <taxon>Gammaproteobacteria</taxon>
        <taxon>Lysobacterales</taxon>
        <taxon>Lysobacteraceae</taxon>
        <taxon>Coralloluteibacterium</taxon>
    </lineage>
</organism>
<dbReference type="Proteomes" id="UP001595892">
    <property type="component" value="Unassembled WGS sequence"/>
</dbReference>
<dbReference type="EMBL" id="JBHSGG010000011">
    <property type="protein sequence ID" value="MFC4727417.1"/>
    <property type="molecule type" value="Genomic_DNA"/>
</dbReference>
<dbReference type="InterPro" id="IPR003033">
    <property type="entry name" value="SCP2_sterol-bd_dom"/>
</dbReference>
<keyword evidence="5" id="KW-1185">Reference proteome</keyword>
<evidence type="ECO:0000313" key="5">
    <source>
        <dbReference type="Proteomes" id="UP001595892"/>
    </source>
</evidence>
<gene>
    <name evidence="1" type="primary">ubiJ</name>
    <name evidence="4" type="ORF">ACFO3Q_04435</name>
</gene>
<feature type="domain" description="SCP2" evidence="3">
    <location>
        <begin position="26"/>
        <end position="125"/>
    </location>
</feature>
<dbReference type="PANTHER" id="PTHR38693">
    <property type="entry name" value="UBIQUINONE BIOSYNTHESIS PROTEIN UBIJ"/>
    <property type="match status" value="1"/>
</dbReference>
<keyword evidence="1" id="KW-0831">Ubiquinone biosynthesis</keyword>
<comment type="function">
    <text evidence="1">Required for ubiquinone (coenzyme Q) biosynthesis. Binds hydrophobic ubiquinone biosynthetic intermediates via its SCP2 domain and is essential for the stability of the Ubi complex. May constitute a docking platform where Ubi enzymes assemble and access their SCP2-bound polyprenyl substrates.</text>
</comment>
<evidence type="ECO:0000256" key="2">
    <source>
        <dbReference type="SAM" id="Coils"/>
    </source>
</evidence>
<comment type="similarity">
    <text evidence="1">Belongs to the UbiJ family.</text>
</comment>
<evidence type="ECO:0000256" key="1">
    <source>
        <dbReference type="HAMAP-Rule" id="MF_02215"/>
    </source>
</evidence>
<dbReference type="PANTHER" id="PTHR38693:SF1">
    <property type="entry name" value="UBIQUINONE BIOSYNTHESIS ACCESSORY FACTOR UBIJ"/>
    <property type="match status" value="1"/>
</dbReference>
<sequence length="218" mass="23459">MTRSRPGFTLPFAWKPLAGRALERALDRLVDLDPDTRAALPALDGRRVTLRLESPDIALAITVRGDRLVVGPVRDSDAEPDLAVRTTLAALLSRLAPTGGGTADARHRVRIAGDAELARRLQRLAANFDPDWARPFAQVFGEVLGHQIARAVQGALRHGLATARTLARDGAEFVVEESRDVVGRAELAAFNDDVDALRDRSERLAARVARLARAGGGA</sequence>
<comment type="pathway">
    <text evidence="1">Cofactor biosynthesis; ubiquinone biosynthesis.</text>
</comment>
<reference evidence="5" key="1">
    <citation type="journal article" date="2019" name="Int. J. Syst. Evol. Microbiol.">
        <title>The Global Catalogue of Microorganisms (GCM) 10K type strain sequencing project: providing services to taxonomists for standard genome sequencing and annotation.</title>
        <authorList>
            <consortium name="The Broad Institute Genomics Platform"/>
            <consortium name="The Broad Institute Genome Sequencing Center for Infectious Disease"/>
            <person name="Wu L."/>
            <person name="Ma J."/>
        </authorList>
    </citation>
    <scope>NUCLEOTIDE SEQUENCE [LARGE SCALE GENOMIC DNA]</scope>
    <source>
        <strain evidence="5">CGMCC 1.13574</strain>
    </source>
</reference>
<keyword evidence="1" id="KW-0963">Cytoplasm</keyword>
<comment type="subcellular location">
    <subcellularLocation>
        <location evidence="1">Cytoplasm</location>
    </subcellularLocation>
</comment>
<dbReference type="RefSeq" id="WP_377003430.1">
    <property type="nucleotide sequence ID" value="NZ_JBHSGG010000011.1"/>
</dbReference>
<protein>
    <recommendedName>
        <fullName evidence="1">Ubiquinone biosynthesis accessory factor UbiJ</fullName>
    </recommendedName>
</protein>
<evidence type="ECO:0000313" key="4">
    <source>
        <dbReference type="EMBL" id="MFC4727417.1"/>
    </source>
</evidence>
<name>A0ABV9NGB1_9GAMM</name>
<comment type="caution">
    <text evidence="4">The sequence shown here is derived from an EMBL/GenBank/DDBJ whole genome shotgun (WGS) entry which is preliminary data.</text>
</comment>
<accession>A0ABV9NGB1</accession>
<proteinExistence type="inferred from homology"/>
<evidence type="ECO:0000259" key="3">
    <source>
        <dbReference type="Pfam" id="PF02036"/>
    </source>
</evidence>
<dbReference type="Pfam" id="PF02036">
    <property type="entry name" value="SCP2"/>
    <property type="match status" value="1"/>
</dbReference>
<dbReference type="HAMAP" id="MF_02215">
    <property type="entry name" value="UbiJ"/>
    <property type="match status" value="1"/>
</dbReference>
<keyword evidence="2" id="KW-0175">Coiled coil</keyword>